<evidence type="ECO:0000256" key="2">
    <source>
        <dbReference type="SAM" id="Phobius"/>
    </source>
</evidence>
<dbReference type="Pfam" id="PF13425">
    <property type="entry name" value="O-antigen_lig"/>
    <property type="match status" value="1"/>
</dbReference>
<keyword evidence="2" id="KW-1133">Transmembrane helix</keyword>
<feature type="transmembrane region" description="Helical" evidence="2">
    <location>
        <begin position="463"/>
        <end position="490"/>
    </location>
</feature>
<accession>A0A0C7QMS6</accession>
<feature type="region of interest" description="Disordered" evidence="1">
    <location>
        <begin position="319"/>
        <end position="345"/>
    </location>
</feature>
<gene>
    <name evidence="3" type="ORF">R28058_25341</name>
</gene>
<feature type="transmembrane region" description="Helical" evidence="2">
    <location>
        <begin position="522"/>
        <end position="539"/>
    </location>
</feature>
<feature type="transmembrane region" description="Helical" evidence="2">
    <location>
        <begin position="276"/>
        <end position="296"/>
    </location>
</feature>
<proteinExistence type="predicted"/>
<name>A0A0C7QMS6_PARSO</name>
<feature type="transmembrane region" description="Helical" evidence="2">
    <location>
        <begin position="198"/>
        <end position="216"/>
    </location>
</feature>
<feature type="transmembrane region" description="Helical" evidence="2">
    <location>
        <begin position="497"/>
        <end position="516"/>
    </location>
</feature>
<evidence type="ECO:0000313" key="3">
    <source>
        <dbReference type="EMBL" id="CEQ04816.1"/>
    </source>
</evidence>
<reference evidence="3 4" key="1">
    <citation type="submission" date="2015-01" db="EMBL/GenBank/DDBJ databases">
        <authorList>
            <person name="Aslett A.Martin."/>
            <person name="De Silva Nishadi"/>
        </authorList>
    </citation>
    <scope>NUCLEOTIDE SEQUENCE [LARGE SCALE GENOMIC DNA]</scope>
    <source>
        <strain evidence="3 4">R28058</strain>
    </source>
</reference>
<dbReference type="EMBL" id="CEKZ01000014">
    <property type="protein sequence ID" value="CEQ04816.1"/>
    <property type="molecule type" value="Genomic_DNA"/>
</dbReference>
<feature type="transmembrane region" description="Helical" evidence="2">
    <location>
        <begin position="48"/>
        <end position="65"/>
    </location>
</feature>
<feature type="transmembrane region" description="Helical" evidence="2">
    <location>
        <begin position="111"/>
        <end position="128"/>
    </location>
</feature>
<feature type="transmembrane region" description="Helical" evidence="2">
    <location>
        <begin position="12"/>
        <end position="33"/>
    </location>
</feature>
<organism evidence="3 4">
    <name type="scientific">Paraclostridium sordellii</name>
    <name type="common">Clostridium sordellii</name>
    <dbReference type="NCBI Taxonomy" id="1505"/>
    <lineage>
        <taxon>Bacteria</taxon>
        <taxon>Bacillati</taxon>
        <taxon>Bacillota</taxon>
        <taxon>Clostridia</taxon>
        <taxon>Peptostreptococcales</taxon>
        <taxon>Peptostreptococcaceae</taxon>
        <taxon>Paraclostridium</taxon>
    </lineage>
</organism>
<dbReference type="Proteomes" id="UP000049127">
    <property type="component" value="Unassembled WGS sequence"/>
</dbReference>
<sequence length="545" mass="62503">MEDKKNFNIEKVKLYLLILFVISQPLLDTYYLYTDKVVSLIGFSPSTIMRVGITFVLIILTLVTLKDKKKWVFILSYIGIVAVYTILHLVNANNFHSLVPGNFGYSIAGEIFYIIRLMIPLSIVFITYNMDINFDDFTKTIIWLLVLISGTIVITNILKISLNSYTNEVIKANVFEWFMGAYNKYNYSSLASKGVFNFANQIAALLVLLLPIGLAIYTYKKTFLNLISVILTVVAMIMIGTKVALFGAIIEVAMFLCILIFMRIFKKENTLNKKNILMIGLSILCIAGLFMKSPAINREIVSRYVRINNSKVEVEGVDENKEINSVEQTEEKSDNSSKPDLKNTDILDDEDISHLNNKGMDTAKQPDKSNKESMIEYIEKNYHNLRVNEQFITNSYPYKYDPEFWVDIINLPVIERLDWRNLEQKMLQRVMDINDNPMDKLVGITFARTQNIFNLERDFLSQYYSMGILGVIIFLGPYVILPLVCFMMMINKFKEKFNVLNTSLCLSILFTLGVSYYSGNVIDGLTVTIILAFTLGYLVKETFIK</sequence>
<feature type="transmembrane region" description="Helical" evidence="2">
    <location>
        <begin position="72"/>
        <end position="91"/>
    </location>
</feature>
<dbReference type="AlphaFoldDB" id="A0A0C7QMS6"/>
<keyword evidence="2" id="KW-0472">Membrane</keyword>
<evidence type="ECO:0000256" key="1">
    <source>
        <dbReference type="SAM" id="MobiDB-lite"/>
    </source>
</evidence>
<keyword evidence="2" id="KW-0812">Transmembrane</keyword>
<dbReference type="RefSeq" id="WP_055342861.1">
    <property type="nucleotide sequence ID" value="NZ_CDNI01000021.1"/>
</dbReference>
<dbReference type="GO" id="GO:0016874">
    <property type="term" value="F:ligase activity"/>
    <property type="evidence" value="ECO:0007669"/>
    <property type="project" value="UniProtKB-KW"/>
</dbReference>
<feature type="transmembrane region" description="Helical" evidence="2">
    <location>
        <begin position="245"/>
        <end position="264"/>
    </location>
</feature>
<dbReference type="OrthoDB" id="2320327at2"/>
<feature type="transmembrane region" description="Helical" evidence="2">
    <location>
        <begin position="140"/>
        <end position="158"/>
    </location>
</feature>
<dbReference type="InterPro" id="IPR049504">
    <property type="entry name" value="O-antigen_lig"/>
</dbReference>
<feature type="transmembrane region" description="Helical" evidence="2">
    <location>
        <begin position="223"/>
        <end position="239"/>
    </location>
</feature>
<protein>
    <submittedName>
        <fullName evidence="3">Lipid A core-O-antigen ligase and related enzymes</fullName>
    </submittedName>
</protein>
<keyword evidence="3" id="KW-0436">Ligase</keyword>
<evidence type="ECO:0000313" key="4">
    <source>
        <dbReference type="Proteomes" id="UP000049127"/>
    </source>
</evidence>